<reference evidence="1" key="1">
    <citation type="submission" date="2021-01" db="EMBL/GenBank/DDBJ databases">
        <authorList>
            <consortium name="Genoscope - CEA"/>
            <person name="William W."/>
        </authorList>
    </citation>
    <scope>NUCLEOTIDE SEQUENCE</scope>
</reference>
<name>A0A816JIY3_BRANA</name>
<evidence type="ECO:0000313" key="1">
    <source>
        <dbReference type="EMBL" id="CAF1856376.1"/>
    </source>
</evidence>
<proteinExistence type="predicted"/>
<organism evidence="1">
    <name type="scientific">Brassica napus</name>
    <name type="common">Rape</name>
    <dbReference type="NCBI Taxonomy" id="3708"/>
    <lineage>
        <taxon>Eukaryota</taxon>
        <taxon>Viridiplantae</taxon>
        <taxon>Streptophyta</taxon>
        <taxon>Embryophyta</taxon>
        <taxon>Tracheophyta</taxon>
        <taxon>Spermatophyta</taxon>
        <taxon>Magnoliopsida</taxon>
        <taxon>eudicotyledons</taxon>
        <taxon>Gunneridae</taxon>
        <taxon>Pentapetalae</taxon>
        <taxon>rosids</taxon>
        <taxon>malvids</taxon>
        <taxon>Brassicales</taxon>
        <taxon>Brassicaceae</taxon>
        <taxon>Brassiceae</taxon>
        <taxon>Brassica</taxon>
    </lineage>
</organism>
<gene>
    <name evidence="1" type="ORF">DARMORV10_C04P41570.1</name>
</gene>
<accession>A0A816JIY3</accession>
<protein>
    <submittedName>
        <fullName evidence="1">(rape) hypothetical protein</fullName>
    </submittedName>
</protein>
<dbReference type="Proteomes" id="UP001295469">
    <property type="component" value="Chromosome C04"/>
</dbReference>
<dbReference type="AlphaFoldDB" id="A0A816JIY3"/>
<sequence length="47" mass="5352">MGFAPKLLKTCKVRQSFSVYVFLKLSTYLWQLSSVLETSTSLFKSST</sequence>
<dbReference type="EMBL" id="HG994368">
    <property type="protein sequence ID" value="CAF1856376.1"/>
    <property type="molecule type" value="Genomic_DNA"/>
</dbReference>